<dbReference type="OrthoDB" id="7051771at2"/>
<comment type="subcellular location">
    <subcellularLocation>
        <location evidence="1">Cell membrane</location>
        <topology evidence="1">Multi-pass membrane protein</topology>
    </subcellularLocation>
</comment>
<dbReference type="SUPFAM" id="SSF82866">
    <property type="entry name" value="Multidrug efflux transporter AcrB transmembrane domain"/>
    <property type="match status" value="2"/>
</dbReference>
<feature type="transmembrane region" description="Helical" evidence="7">
    <location>
        <begin position="308"/>
        <end position="334"/>
    </location>
</feature>
<dbReference type="InterPro" id="IPR000731">
    <property type="entry name" value="SSD"/>
</dbReference>
<name>A0A064CIA3_9MYCO</name>
<feature type="transmembrane region" description="Helical" evidence="7">
    <location>
        <begin position="535"/>
        <end position="556"/>
    </location>
</feature>
<dbReference type="Gene3D" id="1.20.1640.10">
    <property type="entry name" value="Multidrug efflux transporter AcrB transmembrane domain"/>
    <property type="match status" value="2"/>
</dbReference>
<dbReference type="InterPro" id="IPR004869">
    <property type="entry name" value="MMPL_dom"/>
</dbReference>
<evidence type="ECO:0000256" key="1">
    <source>
        <dbReference type="ARBA" id="ARBA00004651"/>
    </source>
</evidence>
<sequence length="736" mass="76357">MLAGIARLAMRAPRRMIALALLVVAGAAAFGIPVAGRLSAGGLTDPGAQSSQVKALLASTFGQGDMPLLITVSSPDGVDSAAARTVGTDIVRTLTQSPTVATVTSPWTAPPSAATSLISKDGTIGVIVAGITGGDNSAPKNAGALISTVVHNRDDVTVRAGGESTMMLEINQQSEKDLKVMEGVAIPLSFLVLVWVFGGLVAASLPLAVGAVAIFGAMAVLHAITFVTDVSIFALNLAAALGLALAIDYTLLLLSRFRDELAGGASRDRALIRTMTSAGRTVLFSAMTVALSMSAMVLFPIYTLKSFGYAGVAVVVFASLAAIFVAPSAIVLLGDRLDSLDLRKWLRRPVAAVRPVEDGPWYRLAMFSMRKAVPIGLAIVALLTLLGAPFLGVRWGVPDDRVLPTSSSAQLVGDQLRTQFAADLAKNLTVVIPDLGGVTPAQLDGYAAELSRVSGVSSVSSPGVTFVGGASVGPPTAATAIRNNSAFLTVTSTTPLYSQASETLLDQLHAVPTPAGHRVLIGGTPQVNRDTASAIASRLGVVLAIIAVITFVLLFLMTGSVVVPLKALILNVLSLTAAFGALVWIFQDGNLDALGTTSTGTLAISIPVLLFCIAFGLSMDYEVFLVSRIREFWLASAKTAADNDRSVALGLAHTARVITAAALIMAITFAALSGAQVSFLRMLGVGLTLAILADATLVRVLLVPAFMHVMGRFNWWAPKPLARLHDRFGIREASHA</sequence>
<feature type="transmembrane region" description="Helical" evidence="7">
    <location>
        <begin position="568"/>
        <end position="586"/>
    </location>
</feature>
<evidence type="ECO:0000256" key="5">
    <source>
        <dbReference type="ARBA" id="ARBA00022989"/>
    </source>
</evidence>
<reference evidence="9" key="1">
    <citation type="submission" date="2014-05" db="EMBL/GenBank/DDBJ databases">
        <title>Genome sequence of Mycobacterium aromaticivorans strain JS19b1T (= DSM 45407T).</title>
        <authorList>
            <person name="Kwak Y."/>
            <person name="Park G.-S."/>
            <person name="Li Q.X."/>
            <person name="Lee S.-E."/>
            <person name="Shin J.-H."/>
        </authorList>
    </citation>
    <scope>NUCLEOTIDE SEQUENCE [LARGE SCALE GENOMIC DNA]</scope>
    <source>
        <strain evidence="9">JS19b1</strain>
    </source>
</reference>
<dbReference type="PANTHER" id="PTHR33406">
    <property type="entry name" value="MEMBRANE PROTEIN MJ1562-RELATED"/>
    <property type="match status" value="1"/>
</dbReference>
<keyword evidence="5 7" id="KW-1133">Transmembrane helix</keyword>
<evidence type="ECO:0000256" key="3">
    <source>
        <dbReference type="ARBA" id="ARBA00022475"/>
    </source>
</evidence>
<feature type="transmembrane region" description="Helical" evidence="7">
    <location>
        <begin position="678"/>
        <end position="702"/>
    </location>
</feature>
<accession>A0A064CIA3</accession>
<dbReference type="STRING" id="1440774.Y900_005840"/>
<feature type="domain" description="SSD" evidence="8">
    <location>
        <begin position="201"/>
        <end position="332"/>
    </location>
</feature>
<dbReference type="RefSeq" id="WP_036340000.1">
    <property type="nucleotide sequence ID" value="NZ_JALN02000001.1"/>
</dbReference>
<gene>
    <name evidence="9" type="ORF">Y900_005840</name>
</gene>
<dbReference type="Pfam" id="PF03176">
    <property type="entry name" value="MMPL"/>
    <property type="match status" value="2"/>
</dbReference>
<dbReference type="PANTHER" id="PTHR33406:SF11">
    <property type="entry name" value="MEMBRANE PROTEIN SCO6666-RELATED"/>
    <property type="match status" value="1"/>
</dbReference>
<keyword evidence="3" id="KW-1003">Cell membrane</keyword>
<feature type="transmembrane region" description="Helical" evidence="7">
    <location>
        <begin position="233"/>
        <end position="254"/>
    </location>
</feature>
<dbReference type="InterPro" id="IPR050545">
    <property type="entry name" value="Mycobact_MmpL"/>
</dbReference>
<feature type="transmembrane region" description="Helical" evidence="7">
    <location>
        <begin position="647"/>
        <end position="672"/>
    </location>
</feature>
<feature type="transmembrane region" description="Helical" evidence="7">
    <location>
        <begin position="207"/>
        <end position="227"/>
    </location>
</feature>
<evidence type="ECO:0000256" key="7">
    <source>
        <dbReference type="SAM" id="Phobius"/>
    </source>
</evidence>
<evidence type="ECO:0000256" key="6">
    <source>
        <dbReference type="ARBA" id="ARBA00023136"/>
    </source>
</evidence>
<feature type="transmembrane region" description="Helical" evidence="7">
    <location>
        <begin position="606"/>
        <end position="626"/>
    </location>
</feature>
<evidence type="ECO:0000256" key="2">
    <source>
        <dbReference type="ARBA" id="ARBA00010157"/>
    </source>
</evidence>
<organism evidence="9 10">
    <name type="scientific">Mycolicibacterium aromaticivorans JS19b1 = JCM 16368</name>
    <dbReference type="NCBI Taxonomy" id="1440774"/>
    <lineage>
        <taxon>Bacteria</taxon>
        <taxon>Bacillati</taxon>
        <taxon>Actinomycetota</taxon>
        <taxon>Actinomycetes</taxon>
        <taxon>Mycobacteriales</taxon>
        <taxon>Mycobacteriaceae</taxon>
        <taxon>Mycolicibacterium</taxon>
    </lineage>
</organism>
<evidence type="ECO:0000259" key="8">
    <source>
        <dbReference type="PROSITE" id="PS50156"/>
    </source>
</evidence>
<feature type="transmembrane region" description="Helical" evidence="7">
    <location>
        <begin position="282"/>
        <end position="302"/>
    </location>
</feature>
<evidence type="ECO:0000313" key="9">
    <source>
        <dbReference type="EMBL" id="KDE98473.1"/>
    </source>
</evidence>
<keyword evidence="4 7" id="KW-0812">Transmembrane</keyword>
<evidence type="ECO:0000256" key="4">
    <source>
        <dbReference type="ARBA" id="ARBA00022692"/>
    </source>
</evidence>
<dbReference type="eggNOG" id="COG2409">
    <property type="taxonomic scope" value="Bacteria"/>
</dbReference>
<keyword evidence="6 7" id="KW-0472">Membrane</keyword>
<feature type="transmembrane region" description="Helical" evidence="7">
    <location>
        <begin position="180"/>
        <end position="200"/>
    </location>
</feature>
<dbReference type="Proteomes" id="UP000022835">
    <property type="component" value="Unassembled WGS sequence"/>
</dbReference>
<dbReference type="PROSITE" id="PS50156">
    <property type="entry name" value="SSD"/>
    <property type="match status" value="1"/>
</dbReference>
<comment type="caution">
    <text evidence="9">The sequence shown here is derived from an EMBL/GenBank/DDBJ whole genome shotgun (WGS) entry which is preliminary data.</text>
</comment>
<dbReference type="EMBL" id="JALN02000001">
    <property type="protein sequence ID" value="KDE98473.1"/>
    <property type="molecule type" value="Genomic_DNA"/>
</dbReference>
<keyword evidence="10" id="KW-1185">Reference proteome</keyword>
<comment type="similarity">
    <text evidence="2">Belongs to the resistance-nodulation-cell division (RND) (TC 2.A.6) family. MmpL subfamily.</text>
</comment>
<proteinExistence type="inferred from homology"/>
<dbReference type="GO" id="GO:0005886">
    <property type="term" value="C:plasma membrane"/>
    <property type="evidence" value="ECO:0007669"/>
    <property type="project" value="UniProtKB-SubCell"/>
</dbReference>
<dbReference type="AlphaFoldDB" id="A0A064CIA3"/>
<protein>
    <submittedName>
        <fullName evidence="9">Membrane protein</fullName>
    </submittedName>
</protein>
<feature type="transmembrane region" description="Helical" evidence="7">
    <location>
        <begin position="372"/>
        <end position="397"/>
    </location>
</feature>
<evidence type="ECO:0000313" key="10">
    <source>
        <dbReference type="Proteomes" id="UP000022835"/>
    </source>
</evidence>